<name>A0A1R3JZD7_9ROSI</name>
<evidence type="ECO:0000256" key="1">
    <source>
        <dbReference type="ARBA" id="ARBA00004229"/>
    </source>
</evidence>
<evidence type="ECO:0000313" key="9">
    <source>
        <dbReference type="EMBL" id="OMP00194.1"/>
    </source>
</evidence>
<dbReference type="InterPro" id="IPR046960">
    <property type="entry name" value="PPR_At4g14850-like_plant"/>
</dbReference>
<evidence type="ECO:0000256" key="6">
    <source>
        <dbReference type="ARBA" id="ARBA00022946"/>
    </source>
</evidence>
<evidence type="ECO:0000256" key="7">
    <source>
        <dbReference type="PROSITE-ProRule" id="PRU00708"/>
    </source>
</evidence>
<organism evidence="9 10">
    <name type="scientific">Corchorus olitorius</name>
    <dbReference type="NCBI Taxonomy" id="93759"/>
    <lineage>
        <taxon>Eukaryota</taxon>
        <taxon>Viridiplantae</taxon>
        <taxon>Streptophyta</taxon>
        <taxon>Embryophyta</taxon>
        <taxon>Tracheophyta</taxon>
        <taxon>Spermatophyta</taxon>
        <taxon>Magnoliopsida</taxon>
        <taxon>eudicotyledons</taxon>
        <taxon>Gunneridae</taxon>
        <taxon>Pentapetalae</taxon>
        <taxon>rosids</taxon>
        <taxon>malvids</taxon>
        <taxon>Malvales</taxon>
        <taxon>Malvaceae</taxon>
        <taxon>Grewioideae</taxon>
        <taxon>Apeibeae</taxon>
        <taxon>Corchorus</taxon>
    </lineage>
</organism>
<feature type="repeat" description="PPR" evidence="7">
    <location>
        <begin position="455"/>
        <end position="490"/>
    </location>
</feature>
<gene>
    <name evidence="9" type="ORF">COLO4_12858</name>
</gene>
<dbReference type="InterPro" id="IPR046848">
    <property type="entry name" value="E_motif"/>
</dbReference>
<dbReference type="FunFam" id="1.25.40.10:FF:000395">
    <property type="entry name" value="Pentatricopeptide repeat-containing protein chloroplastic"/>
    <property type="match status" value="1"/>
</dbReference>
<dbReference type="Pfam" id="PF14432">
    <property type="entry name" value="DYW_deaminase"/>
    <property type="match status" value="1"/>
</dbReference>
<accession>A0A1R3JZD7</accession>
<keyword evidence="4" id="KW-0934">Plastid</keyword>
<feature type="domain" description="DYW" evidence="8">
    <location>
        <begin position="648"/>
        <end position="724"/>
    </location>
</feature>
<dbReference type="PANTHER" id="PTHR47926:SF440">
    <property type="entry name" value="REPEAT-CONTAINING PROTEIN, PUTATIVE-RELATED"/>
    <property type="match status" value="1"/>
</dbReference>
<dbReference type="PROSITE" id="PS51375">
    <property type="entry name" value="PPR"/>
    <property type="match status" value="5"/>
</dbReference>
<keyword evidence="6" id="KW-0809">Transit peptide</keyword>
<dbReference type="AlphaFoldDB" id="A0A1R3JZD7"/>
<dbReference type="Pfam" id="PF13041">
    <property type="entry name" value="PPR_2"/>
    <property type="match status" value="3"/>
</dbReference>
<dbReference type="Pfam" id="PF20431">
    <property type="entry name" value="E_motif"/>
    <property type="match status" value="1"/>
</dbReference>
<dbReference type="GO" id="GO:0009507">
    <property type="term" value="C:chloroplast"/>
    <property type="evidence" value="ECO:0007669"/>
    <property type="project" value="UniProtKB-SubCell"/>
</dbReference>
<evidence type="ECO:0000256" key="5">
    <source>
        <dbReference type="ARBA" id="ARBA00022737"/>
    </source>
</evidence>
<keyword evidence="3" id="KW-0150">Chloroplast</keyword>
<dbReference type="InterPro" id="IPR011990">
    <property type="entry name" value="TPR-like_helical_dom_sf"/>
</dbReference>
<keyword evidence="5" id="KW-0677">Repeat</keyword>
<reference evidence="10" key="1">
    <citation type="submission" date="2013-09" db="EMBL/GenBank/DDBJ databases">
        <title>Corchorus olitorius genome sequencing.</title>
        <authorList>
            <person name="Alam M."/>
            <person name="Haque M.S."/>
            <person name="Islam M.S."/>
            <person name="Emdad E.M."/>
            <person name="Islam M.M."/>
            <person name="Ahmed B."/>
            <person name="Halim A."/>
            <person name="Hossen Q.M.M."/>
            <person name="Hossain M.Z."/>
            <person name="Ahmed R."/>
            <person name="Khan M.M."/>
            <person name="Islam R."/>
            <person name="Rashid M.M."/>
            <person name="Khan S.A."/>
            <person name="Rahman M.S."/>
            <person name="Alam M."/>
            <person name="Yahiya A.S."/>
            <person name="Khan M.S."/>
            <person name="Azam M.S."/>
            <person name="Haque T."/>
            <person name="Lashkar M.Z.H."/>
            <person name="Akhand A.I."/>
            <person name="Morshed G."/>
            <person name="Roy S."/>
            <person name="Uddin K.S."/>
            <person name="Rabeya T."/>
            <person name="Hossain A.S."/>
            <person name="Chowdhury A."/>
            <person name="Snigdha A.R."/>
            <person name="Mortoza M.S."/>
            <person name="Matin S.A."/>
            <person name="Hoque S.M.E."/>
            <person name="Islam M.K."/>
            <person name="Roy D.K."/>
            <person name="Haider R."/>
            <person name="Moosa M.M."/>
            <person name="Elias S.M."/>
            <person name="Hasan A.M."/>
            <person name="Jahan S."/>
            <person name="Shafiuddin M."/>
            <person name="Mahmood N."/>
            <person name="Shommy N.S."/>
        </authorList>
    </citation>
    <scope>NUCLEOTIDE SEQUENCE [LARGE SCALE GENOMIC DNA]</scope>
    <source>
        <strain evidence="10">cv. O-4</strain>
    </source>
</reference>
<evidence type="ECO:0000313" key="10">
    <source>
        <dbReference type="Proteomes" id="UP000187203"/>
    </source>
</evidence>
<dbReference type="PANTHER" id="PTHR47926">
    <property type="entry name" value="PENTATRICOPEPTIDE REPEAT-CONTAINING PROTEIN"/>
    <property type="match status" value="1"/>
</dbReference>
<evidence type="ECO:0000256" key="2">
    <source>
        <dbReference type="ARBA" id="ARBA00006643"/>
    </source>
</evidence>
<dbReference type="NCBIfam" id="TIGR00756">
    <property type="entry name" value="PPR"/>
    <property type="match status" value="6"/>
</dbReference>
<feature type="repeat" description="PPR" evidence="7">
    <location>
        <begin position="189"/>
        <end position="219"/>
    </location>
</feature>
<evidence type="ECO:0000256" key="4">
    <source>
        <dbReference type="ARBA" id="ARBA00022640"/>
    </source>
</evidence>
<protein>
    <recommendedName>
        <fullName evidence="8">DYW domain-containing protein</fullName>
    </recommendedName>
</protein>
<dbReference type="InterPro" id="IPR032867">
    <property type="entry name" value="DYW_dom"/>
</dbReference>
<dbReference type="STRING" id="93759.A0A1R3JZD7"/>
<dbReference type="GO" id="GO:0003723">
    <property type="term" value="F:RNA binding"/>
    <property type="evidence" value="ECO:0007669"/>
    <property type="project" value="InterPro"/>
</dbReference>
<keyword evidence="10" id="KW-1185">Reference proteome</keyword>
<dbReference type="OrthoDB" id="1921722at2759"/>
<dbReference type="GO" id="GO:0008270">
    <property type="term" value="F:zinc ion binding"/>
    <property type="evidence" value="ECO:0007669"/>
    <property type="project" value="InterPro"/>
</dbReference>
<evidence type="ECO:0000256" key="3">
    <source>
        <dbReference type="ARBA" id="ARBA00022528"/>
    </source>
</evidence>
<sequence length="731" mass="82269">MAFSAKTPRILINPDHRNLLHPKPYSSKSLCFSNHRKVREISSTKPHQQLSVLNTASFNTQDPNSHLHLLCLHGRLQKALSYFNSMQELQIPLDEDAAVAMCGDLTRARLLFDKMTRRDRISWNAIISGYFENEECLKGIRLFFTMRERGVDPDLMTMTSVISACESLGDERLGREMHGYVIVTGMSDDVSVSNSLIQMYSSLGHWEAAEKVFDRMEWRDVVSWTAMISGYENNVLPDKAVDTYRTMEMQGFVPDEITLASVLSACACLGKLDMGIKLHELARRAGLISYIIVANTLIDMYSKCKCIEKALEVFHNIPDKDVISWTAIILGLRLNNRCFEALIFFRQMKLSLKPNSVTLVSVLSACARIGALMCGKEIHAYALRTGMGLEGFLPNALLDMYVRCGRMEPAWNQFNSQKKDVAAWNILLTGYAQRGQGTLAVEFFNRMLESNVYPDEITFITLLCACSKSGMVTEGLKCFHSMELEYGITPNLKHYACVVDLLGRAGQLEEAYEFILEMPIKPDPAIWGALLNACRIHRQVDLGEFAAQHIFESDTRSIGYYVLLCNFYADNGKWDEVAKVRKMMKDNELTIDPGCSWVEVKGKIHAFLSGDNFHPQINEIKAALEVIYEKMKLAGLDSPECDVINEVEASKAEIFCGHSERLGVAYGLINTAPGTPIWVTKNLYMCQSCHSTIKFISKIVRREISVRDTEQFHHFKDGVCSCGDVGILGKG</sequence>
<dbReference type="EMBL" id="AWUE01014974">
    <property type="protein sequence ID" value="OMP00194.1"/>
    <property type="molecule type" value="Genomic_DNA"/>
</dbReference>
<feature type="repeat" description="PPR" evidence="7">
    <location>
        <begin position="420"/>
        <end position="454"/>
    </location>
</feature>
<dbReference type="SUPFAM" id="SSF48452">
    <property type="entry name" value="TPR-like"/>
    <property type="match status" value="1"/>
</dbReference>
<comment type="subcellular location">
    <subcellularLocation>
        <location evidence="1">Plastid</location>
        <location evidence="1">Chloroplast</location>
    </subcellularLocation>
</comment>
<dbReference type="FunFam" id="1.25.40.10:FF:000776">
    <property type="entry name" value="Pentatricopeptide repeat-containing protein At3g13880"/>
    <property type="match status" value="1"/>
</dbReference>
<evidence type="ECO:0000259" key="8">
    <source>
        <dbReference type="Pfam" id="PF14432"/>
    </source>
</evidence>
<feature type="repeat" description="PPR" evidence="7">
    <location>
        <begin position="119"/>
        <end position="153"/>
    </location>
</feature>
<comment type="similarity">
    <text evidence="2">Belongs to the PPR family. PCMP-H subfamily.</text>
</comment>
<comment type="caution">
    <text evidence="9">The sequence shown here is derived from an EMBL/GenBank/DDBJ whole genome shotgun (WGS) entry which is preliminary data.</text>
</comment>
<dbReference type="FunFam" id="1.25.40.10:FF:000073">
    <property type="entry name" value="Pentatricopeptide repeat-containing protein chloroplastic"/>
    <property type="match status" value="1"/>
</dbReference>
<dbReference type="Gene3D" id="1.25.40.10">
    <property type="entry name" value="Tetratricopeptide repeat domain"/>
    <property type="match status" value="4"/>
</dbReference>
<dbReference type="GO" id="GO:0009451">
    <property type="term" value="P:RNA modification"/>
    <property type="evidence" value="ECO:0007669"/>
    <property type="project" value="InterPro"/>
</dbReference>
<dbReference type="Pfam" id="PF01535">
    <property type="entry name" value="PPR"/>
    <property type="match status" value="4"/>
</dbReference>
<dbReference type="Proteomes" id="UP000187203">
    <property type="component" value="Unassembled WGS sequence"/>
</dbReference>
<feature type="repeat" description="PPR" evidence="7">
    <location>
        <begin position="220"/>
        <end position="254"/>
    </location>
</feature>
<proteinExistence type="inferred from homology"/>
<dbReference type="InterPro" id="IPR002885">
    <property type="entry name" value="PPR_rpt"/>
</dbReference>